<organism evidence="2 3">
    <name type="scientific">Brooklawnia cerclae</name>
    <dbReference type="NCBI Taxonomy" id="349934"/>
    <lineage>
        <taxon>Bacteria</taxon>
        <taxon>Bacillati</taxon>
        <taxon>Actinomycetota</taxon>
        <taxon>Actinomycetes</taxon>
        <taxon>Propionibacteriales</taxon>
        <taxon>Propionibacteriaceae</taxon>
        <taxon>Brooklawnia</taxon>
    </lineage>
</organism>
<evidence type="ECO:0000313" key="2">
    <source>
        <dbReference type="EMBL" id="NIH58749.1"/>
    </source>
</evidence>
<protein>
    <submittedName>
        <fullName evidence="2">Uncharacterized protein</fullName>
    </submittedName>
</protein>
<feature type="signal peptide" evidence="1">
    <location>
        <begin position="1"/>
        <end position="26"/>
    </location>
</feature>
<proteinExistence type="predicted"/>
<sequence>MPAKHVRRLAVAFAALLVVMSTSTQAASAAPDEPGTISRTSSVPLSVDHYDAAVAAAHGFEIRTRADGNQHPVPVTQEAQAIAAEYPLVNGVPDSGASPQGFDEKEGPCGSAYVSLTRDLNNRDVYINTGFAVTAPVSYRSWSVQLMGTAGINHQPFSGGESPAVWGDSRTVFYPSGGIGYVTAGSHVMLVTGAVCYSYGPQTSF</sequence>
<reference evidence="2 3" key="1">
    <citation type="submission" date="2020-02" db="EMBL/GenBank/DDBJ databases">
        <title>Sequencing the genomes of 1000 actinobacteria strains.</title>
        <authorList>
            <person name="Klenk H.-P."/>
        </authorList>
    </citation>
    <scope>NUCLEOTIDE SEQUENCE [LARGE SCALE GENOMIC DNA]</scope>
    <source>
        <strain evidence="2 3">DSM 19609</strain>
    </source>
</reference>
<feature type="chain" id="PRO_5045067076" evidence="1">
    <location>
        <begin position="27"/>
        <end position="205"/>
    </location>
</feature>
<keyword evidence="3" id="KW-1185">Reference proteome</keyword>
<dbReference type="EMBL" id="JAAMOZ010000005">
    <property type="protein sequence ID" value="NIH58749.1"/>
    <property type="molecule type" value="Genomic_DNA"/>
</dbReference>
<gene>
    <name evidence="2" type="ORF">FB473_003450</name>
</gene>
<evidence type="ECO:0000313" key="3">
    <source>
        <dbReference type="Proteomes" id="UP000749311"/>
    </source>
</evidence>
<dbReference type="RefSeq" id="WP_167171815.1">
    <property type="nucleotide sequence ID" value="NZ_BAAAOO010000006.1"/>
</dbReference>
<accession>A0ABX0SKA1</accession>
<dbReference type="Proteomes" id="UP000749311">
    <property type="component" value="Unassembled WGS sequence"/>
</dbReference>
<evidence type="ECO:0000256" key="1">
    <source>
        <dbReference type="SAM" id="SignalP"/>
    </source>
</evidence>
<name>A0ABX0SKA1_9ACTN</name>
<comment type="caution">
    <text evidence="2">The sequence shown here is derived from an EMBL/GenBank/DDBJ whole genome shotgun (WGS) entry which is preliminary data.</text>
</comment>
<keyword evidence="1" id="KW-0732">Signal</keyword>